<dbReference type="EMBL" id="RWGY01000632">
    <property type="protein sequence ID" value="TVU00165.1"/>
    <property type="molecule type" value="Genomic_DNA"/>
</dbReference>
<dbReference type="Pfam" id="PF02298">
    <property type="entry name" value="Cu_bind_like"/>
    <property type="match status" value="1"/>
</dbReference>
<keyword evidence="5" id="KW-1015">Disulfide bond</keyword>
<dbReference type="FunFam" id="2.60.40.420:FF:000010">
    <property type="entry name" value="Early nodulin-like protein 1"/>
    <property type="match status" value="1"/>
</dbReference>
<keyword evidence="7" id="KW-0449">Lipoprotein</keyword>
<evidence type="ECO:0000313" key="13">
    <source>
        <dbReference type="EMBL" id="TVU00165.1"/>
    </source>
</evidence>
<evidence type="ECO:0000256" key="6">
    <source>
        <dbReference type="ARBA" id="ARBA00023180"/>
    </source>
</evidence>
<evidence type="ECO:0000256" key="11">
    <source>
        <dbReference type="SAM" id="SignalP"/>
    </source>
</evidence>
<reference evidence="13 14" key="1">
    <citation type="journal article" date="2019" name="Sci. Rep.">
        <title>A high-quality genome of Eragrostis curvula grass provides insights into Poaceae evolution and supports new strategies to enhance forage quality.</title>
        <authorList>
            <person name="Carballo J."/>
            <person name="Santos B.A.C.M."/>
            <person name="Zappacosta D."/>
            <person name="Garbus I."/>
            <person name="Selva J.P."/>
            <person name="Gallo C.A."/>
            <person name="Diaz A."/>
            <person name="Albertini E."/>
            <person name="Caccamo M."/>
            <person name="Echenique V."/>
        </authorList>
    </citation>
    <scope>NUCLEOTIDE SEQUENCE [LARGE SCALE GENOMIC DNA]</scope>
    <source>
        <strain evidence="14">cv. Victoria</strain>
        <tissue evidence="13">Leaf</tissue>
    </source>
</reference>
<accession>A0A5J9SMI0</accession>
<feature type="compositionally biased region" description="Polar residues" evidence="10">
    <location>
        <begin position="212"/>
        <end position="229"/>
    </location>
</feature>
<name>A0A5J9SMI0_9POAL</name>
<dbReference type="PROSITE" id="PS51485">
    <property type="entry name" value="PHYTOCYANIN"/>
    <property type="match status" value="1"/>
</dbReference>
<feature type="signal peptide" evidence="11">
    <location>
        <begin position="1"/>
        <end position="24"/>
    </location>
</feature>
<dbReference type="GO" id="GO:0012505">
    <property type="term" value="C:endomembrane system"/>
    <property type="evidence" value="ECO:0007669"/>
    <property type="project" value="UniProtKB-SubCell"/>
</dbReference>
<keyword evidence="3 11" id="KW-0732">Signal</keyword>
<dbReference type="InterPro" id="IPR039391">
    <property type="entry name" value="Phytocyanin-like"/>
</dbReference>
<evidence type="ECO:0000256" key="8">
    <source>
        <dbReference type="ARBA" id="ARBA00035011"/>
    </source>
</evidence>
<dbReference type="CDD" id="cd11019">
    <property type="entry name" value="OsENODL1_like"/>
    <property type="match status" value="1"/>
</dbReference>
<dbReference type="PANTHER" id="PTHR33021">
    <property type="entry name" value="BLUE COPPER PROTEIN"/>
    <property type="match status" value="1"/>
</dbReference>
<comment type="subcellular location">
    <subcellularLocation>
        <location evidence="9">Endomembrane system</location>
        <topology evidence="9">Lipid-anchor</topology>
    </subcellularLocation>
    <subcellularLocation>
        <location evidence="1">Membrane</location>
        <topology evidence="1">Lipid-anchor</topology>
        <topology evidence="1">GPI-anchor</topology>
    </subcellularLocation>
</comment>
<dbReference type="GO" id="GO:0005886">
    <property type="term" value="C:plasma membrane"/>
    <property type="evidence" value="ECO:0007669"/>
    <property type="project" value="TreeGrafter"/>
</dbReference>
<feature type="domain" description="Phytocyanin" evidence="12">
    <location>
        <begin position="25"/>
        <end position="128"/>
    </location>
</feature>
<keyword evidence="6" id="KW-0325">Glycoprotein</keyword>
<keyword evidence="4" id="KW-0472">Membrane</keyword>
<evidence type="ECO:0000256" key="5">
    <source>
        <dbReference type="ARBA" id="ARBA00023157"/>
    </source>
</evidence>
<dbReference type="InterPro" id="IPR003245">
    <property type="entry name" value="Phytocyanin_dom"/>
</dbReference>
<dbReference type="SUPFAM" id="SSF49503">
    <property type="entry name" value="Cupredoxins"/>
    <property type="match status" value="1"/>
</dbReference>
<evidence type="ECO:0000259" key="12">
    <source>
        <dbReference type="PROSITE" id="PS51485"/>
    </source>
</evidence>
<evidence type="ECO:0000256" key="10">
    <source>
        <dbReference type="SAM" id="MobiDB-lite"/>
    </source>
</evidence>
<feature type="chain" id="PRO_5023824936" description="Phytocyanin domain-containing protein" evidence="11">
    <location>
        <begin position="25"/>
        <end position="274"/>
    </location>
</feature>
<keyword evidence="14" id="KW-1185">Reference proteome</keyword>
<feature type="region of interest" description="Disordered" evidence="10">
    <location>
        <begin position="202"/>
        <end position="239"/>
    </location>
</feature>
<sequence>MAKCSASYGLVLACFAVAVAMADATQFIVGGSNGWSVPPAGAESLNSWAMKNRFQVGDTLVFVYPSDQDSVLLVDPSDYNSCNTSSYQKKFTDGDTTFTLDRPGAFFFISGVDANCRNNEKLIVMVLAAGRNATGGGAPTPSTTTPPRRLRPPRRRLRRLSDRRVAAASSSCSYDDADEHAATGILAPCCSCVVPAIRPAASTASPPAPGTHGNSTSSPPHSAGSNNHKNGAGLTVSAASSARSVPASLDSPCSLSEEKQLLHELKSNSSKMCV</sequence>
<comment type="caution">
    <text evidence="13">The sequence shown here is derived from an EMBL/GenBank/DDBJ whole genome shotgun (WGS) entry which is preliminary data.</text>
</comment>
<dbReference type="Gramene" id="TVU00165">
    <property type="protein sequence ID" value="TVU00165"/>
    <property type="gene ID" value="EJB05_54423"/>
</dbReference>
<dbReference type="Gene3D" id="2.60.40.420">
    <property type="entry name" value="Cupredoxins - blue copper proteins"/>
    <property type="match status" value="1"/>
</dbReference>
<feature type="region of interest" description="Disordered" evidence="10">
    <location>
        <begin position="133"/>
        <end position="163"/>
    </location>
</feature>
<dbReference type="InterPro" id="IPR008972">
    <property type="entry name" value="Cupredoxin"/>
</dbReference>
<feature type="compositionally biased region" description="Basic residues" evidence="10">
    <location>
        <begin position="148"/>
        <end position="158"/>
    </location>
</feature>
<evidence type="ECO:0000256" key="3">
    <source>
        <dbReference type="ARBA" id="ARBA00022729"/>
    </source>
</evidence>
<evidence type="ECO:0000256" key="2">
    <source>
        <dbReference type="ARBA" id="ARBA00022622"/>
    </source>
</evidence>
<organism evidence="13 14">
    <name type="scientific">Eragrostis curvula</name>
    <name type="common">weeping love grass</name>
    <dbReference type="NCBI Taxonomy" id="38414"/>
    <lineage>
        <taxon>Eukaryota</taxon>
        <taxon>Viridiplantae</taxon>
        <taxon>Streptophyta</taxon>
        <taxon>Embryophyta</taxon>
        <taxon>Tracheophyta</taxon>
        <taxon>Spermatophyta</taxon>
        <taxon>Magnoliopsida</taxon>
        <taxon>Liliopsida</taxon>
        <taxon>Poales</taxon>
        <taxon>Poaceae</taxon>
        <taxon>PACMAD clade</taxon>
        <taxon>Chloridoideae</taxon>
        <taxon>Eragrostideae</taxon>
        <taxon>Eragrostidinae</taxon>
        <taxon>Eragrostis</taxon>
    </lineage>
</organism>
<dbReference type="PANTHER" id="PTHR33021:SF316">
    <property type="entry name" value="PHYTOCYANIN DOMAIN-CONTAINING PROTEIN"/>
    <property type="match status" value="1"/>
</dbReference>
<evidence type="ECO:0000256" key="7">
    <source>
        <dbReference type="ARBA" id="ARBA00023288"/>
    </source>
</evidence>
<evidence type="ECO:0000313" key="14">
    <source>
        <dbReference type="Proteomes" id="UP000324897"/>
    </source>
</evidence>
<protein>
    <recommendedName>
        <fullName evidence="12">Phytocyanin domain-containing protein</fullName>
    </recommendedName>
</protein>
<evidence type="ECO:0000256" key="9">
    <source>
        <dbReference type="ARBA" id="ARBA00037868"/>
    </source>
</evidence>
<gene>
    <name evidence="13" type="ORF">EJB05_54423</name>
</gene>
<dbReference type="AlphaFoldDB" id="A0A5J9SMI0"/>
<proteinExistence type="inferred from homology"/>
<dbReference type="InterPro" id="IPR041846">
    <property type="entry name" value="ENL_dom"/>
</dbReference>
<evidence type="ECO:0000256" key="4">
    <source>
        <dbReference type="ARBA" id="ARBA00023136"/>
    </source>
</evidence>
<dbReference type="GO" id="GO:0098552">
    <property type="term" value="C:side of membrane"/>
    <property type="evidence" value="ECO:0007669"/>
    <property type="project" value="UniProtKB-KW"/>
</dbReference>
<comment type="similarity">
    <text evidence="8">Belongs to the early nodulin-like (ENODL) family.</text>
</comment>
<dbReference type="GO" id="GO:0009055">
    <property type="term" value="F:electron transfer activity"/>
    <property type="evidence" value="ECO:0007669"/>
    <property type="project" value="InterPro"/>
</dbReference>
<dbReference type="OrthoDB" id="691587at2759"/>
<dbReference type="Proteomes" id="UP000324897">
    <property type="component" value="Unassembled WGS sequence"/>
</dbReference>
<evidence type="ECO:0000256" key="1">
    <source>
        <dbReference type="ARBA" id="ARBA00004589"/>
    </source>
</evidence>
<keyword evidence="2" id="KW-0336">GPI-anchor</keyword>